<dbReference type="EMBL" id="LR796415">
    <property type="protein sequence ID" value="CAB4143099.1"/>
    <property type="molecule type" value="Genomic_DNA"/>
</dbReference>
<protein>
    <submittedName>
        <fullName evidence="1">Uncharacterized protein</fullName>
    </submittedName>
</protein>
<proteinExistence type="predicted"/>
<sequence length="89" mass="10325">MIEIKKDCHGVKLIPRGKDYSDPHVCIQLLTEDDEMWFDCGQPFSAAWLDELIELLTETRALLKSDVFEKEPICGYRFKPFGGYKNKRG</sequence>
<gene>
    <name evidence="1" type="ORF">UFOVP434_77</name>
</gene>
<reference evidence="1" key="1">
    <citation type="submission" date="2020-04" db="EMBL/GenBank/DDBJ databases">
        <authorList>
            <person name="Chiriac C."/>
            <person name="Salcher M."/>
            <person name="Ghai R."/>
            <person name="Kavagutti S V."/>
        </authorList>
    </citation>
    <scope>NUCLEOTIDE SEQUENCE</scope>
</reference>
<organism evidence="1">
    <name type="scientific">uncultured Caudovirales phage</name>
    <dbReference type="NCBI Taxonomy" id="2100421"/>
    <lineage>
        <taxon>Viruses</taxon>
        <taxon>Duplodnaviria</taxon>
        <taxon>Heunggongvirae</taxon>
        <taxon>Uroviricota</taxon>
        <taxon>Caudoviricetes</taxon>
        <taxon>Peduoviridae</taxon>
        <taxon>Maltschvirus</taxon>
        <taxon>Maltschvirus maltsch</taxon>
    </lineage>
</organism>
<name>A0A6J5MHC8_9CAUD</name>
<accession>A0A6J5MHC8</accession>
<evidence type="ECO:0000313" key="1">
    <source>
        <dbReference type="EMBL" id="CAB4143099.1"/>
    </source>
</evidence>